<dbReference type="EMBL" id="JANPWB010000006">
    <property type="protein sequence ID" value="KAJ1176624.1"/>
    <property type="molecule type" value="Genomic_DNA"/>
</dbReference>
<dbReference type="AlphaFoldDB" id="A0AAV7TKA4"/>
<reference evidence="1" key="1">
    <citation type="journal article" date="2022" name="bioRxiv">
        <title>Sequencing and chromosome-scale assembly of the giantPleurodeles waltlgenome.</title>
        <authorList>
            <person name="Brown T."/>
            <person name="Elewa A."/>
            <person name="Iarovenko S."/>
            <person name="Subramanian E."/>
            <person name="Araus A.J."/>
            <person name="Petzold A."/>
            <person name="Susuki M."/>
            <person name="Suzuki K.-i.T."/>
            <person name="Hayashi T."/>
            <person name="Toyoda A."/>
            <person name="Oliveira C."/>
            <person name="Osipova E."/>
            <person name="Leigh N.D."/>
            <person name="Simon A."/>
            <person name="Yun M.H."/>
        </authorList>
    </citation>
    <scope>NUCLEOTIDE SEQUENCE</scope>
    <source>
        <strain evidence="1">20211129_DDA</strain>
        <tissue evidence="1">Liver</tissue>
    </source>
</reference>
<name>A0AAV7TKA4_PLEWA</name>
<organism evidence="1 2">
    <name type="scientific">Pleurodeles waltl</name>
    <name type="common">Iberian ribbed newt</name>
    <dbReference type="NCBI Taxonomy" id="8319"/>
    <lineage>
        <taxon>Eukaryota</taxon>
        <taxon>Metazoa</taxon>
        <taxon>Chordata</taxon>
        <taxon>Craniata</taxon>
        <taxon>Vertebrata</taxon>
        <taxon>Euteleostomi</taxon>
        <taxon>Amphibia</taxon>
        <taxon>Batrachia</taxon>
        <taxon>Caudata</taxon>
        <taxon>Salamandroidea</taxon>
        <taxon>Salamandridae</taxon>
        <taxon>Pleurodelinae</taxon>
        <taxon>Pleurodeles</taxon>
    </lineage>
</organism>
<proteinExistence type="predicted"/>
<comment type="caution">
    <text evidence="1">The sequence shown here is derived from an EMBL/GenBank/DDBJ whole genome shotgun (WGS) entry which is preliminary data.</text>
</comment>
<keyword evidence="2" id="KW-1185">Reference proteome</keyword>
<gene>
    <name evidence="1" type="ORF">NDU88_001895</name>
</gene>
<evidence type="ECO:0000313" key="1">
    <source>
        <dbReference type="EMBL" id="KAJ1176624.1"/>
    </source>
</evidence>
<sequence>MEPVECRMSEQAACILDRGDKLTGVDGMLGMQGERVDQGIQSEWEILVLLLGAPRDTLSRWGPTSQRRPGRWSLWWSRVLPRAARTRRVLWPAFRVSRGTEERQPVQKHRRCIRAPSSSPNAWELQRSSGERCAAPGCDWRGTGGEARLVPGGPPDTPGAIADTTCRAGASKDWCGPTERRAVLPCAWLKRHWKCGLDRIHILSSGGAAVEDGPWQERKQGARRA</sequence>
<accession>A0AAV7TKA4</accession>
<protein>
    <submittedName>
        <fullName evidence="1">Uncharacterized protein</fullName>
    </submittedName>
</protein>
<dbReference type="Proteomes" id="UP001066276">
    <property type="component" value="Chromosome 3_2"/>
</dbReference>
<evidence type="ECO:0000313" key="2">
    <source>
        <dbReference type="Proteomes" id="UP001066276"/>
    </source>
</evidence>